<evidence type="ECO:0000256" key="2">
    <source>
        <dbReference type="ARBA" id="ARBA00022603"/>
    </source>
</evidence>
<evidence type="ECO:0000313" key="8">
    <source>
        <dbReference type="EMBL" id="QYM80540.1"/>
    </source>
</evidence>
<keyword evidence="2" id="KW-0489">Methyltransferase</keyword>
<dbReference type="PROSITE" id="PS00374">
    <property type="entry name" value="MGMT"/>
    <property type="match status" value="1"/>
</dbReference>
<comment type="catalytic activity">
    <reaction evidence="1">
        <text>a 4-O-methyl-thymidine in DNA + L-cysteinyl-[protein] = a thymidine in DNA + S-methyl-L-cysteinyl-[protein]</text>
        <dbReference type="Rhea" id="RHEA:53428"/>
        <dbReference type="Rhea" id="RHEA-COMP:10131"/>
        <dbReference type="Rhea" id="RHEA-COMP:10132"/>
        <dbReference type="Rhea" id="RHEA-COMP:13555"/>
        <dbReference type="Rhea" id="RHEA-COMP:13556"/>
        <dbReference type="ChEBI" id="CHEBI:29950"/>
        <dbReference type="ChEBI" id="CHEBI:82612"/>
        <dbReference type="ChEBI" id="CHEBI:137386"/>
        <dbReference type="ChEBI" id="CHEBI:137387"/>
        <dbReference type="EC" id="2.1.1.63"/>
    </reaction>
</comment>
<sequence length="167" mass="17774">MPHYAFSTAWGTCAIVWNAASIEGFHLPGDTAEVENSAAETASRPAWLDALAMRVGQHLTGQMQDFATDVPYAFERVSEFQRRVYHYALTVKAGQTRTYGDVAAALDLPPGGARAVGAALGANPWPLLVPCHRFVGAGGRMTGFSAPGGIRTKTRLLALEGAELLSE</sequence>
<dbReference type="GO" id="GO:0006281">
    <property type="term" value="P:DNA repair"/>
    <property type="evidence" value="ECO:0007669"/>
    <property type="project" value="UniProtKB-KW"/>
</dbReference>
<dbReference type="InterPro" id="IPR036217">
    <property type="entry name" value="MethylDNA_cys_MeTrfase_DNAb"/>
</dbReference>
<reference evidence="8" key="1">
    <citation type="submission" date="2021-08" db="EMBL/GenBank/DDBJ databases">
        <title>Genome of a novel bacterium of the phylum Verrucomicrobia, Oleiharenicola sp. KSB-15.</title>
        <authorList>
            <person name="Chung J.-H."/>
            <person name="Ahn J.-H."/>
            <person name="Yoon Y."/>
            <person name="Kim D.-Y."/>
            <person name="An S.-H."/>
            <person name="Park I."/>
            <person name="Yeon J."/>
        </authorList>
    </citation>
    <scope>NUCLEOTIDE SEQUENCE</scope>
    <source>
        <strain evidence="8">KSB-15</strain>
    </source>
</reference>
<comment type="catalytic activity">
    <reaction evidence="6">
        <text>a 6-O-methyl-2'-deoxyguanosine in DNA + L-cysteinyl-[protein] = S-methyl-L-cysteinyl-[protein] + a 2'-deoxyguanosine in DNA</text>
        <dbReference type="Rhea" id="RHEA:24000"/>
        <dbReference type="Rhea" id="RHEA-COMP:10131"/>
        <dbReference type="Rhea" id="RHEA-COMP:10132"/>
        <dbReference type="Rhea" id="RHEA-COMP:11367"/>
        <dbReference type="Rhea" id="RHEA-COMP:11368"/>
        <dbReference type="ChEBI" id="CHEBI:29950"/>
        <dbReference type="ChEBI" id="CHEBI:82612"/>
        <dbReference type="ChEBI" id="CHEBI:85445"/>
        <dbReference type="ChEBI" id="CHEBI:85448"/>
        <dbReference type="EC" id="2.1.1.63"/>
    </reaction>
</comment>
<evidence type="ECO:0000256" key="4">
    <source>
        <dbReference type="ARBA" id="ARBA00022763"/>
    </source>
</evidence>
<dbReference type="NCBIfam" id="TIGR00589">
    <property type="entry name" value="ogt"/>
    <property type="match status" value="1"/>
</dbReference>
<organism evidence="8 9">
    <name type="scientific">Horticoccus luteus</name>
    <dbReference type="NCBI Taxonomy" id="2862869"/>
    <lineage>
        <taxon>Bacteria</taxon>
        <taxon>Pseudomonadati</taxon>
        <taxon>Verrucomicrobiota</taxon>
        <taxon>Opitutia</taxon>
        <taxon>Opitutales</taxon>
        <taxon>Opitutaceae</taxon>
        <taxon>Horticoccus</taxon>
    </lineage>
</organism>
<dbReference type="InterPro" id="IPR001497">
    <property type="entry name" value="MethylDNA_cys_MeTrfase_AS"/>
</dbReference>
<dbReference type="EMBL" id="CP080507">
    <property type="protein sequence ID" value="QYM80540.1"/>
    <property type="molecule type" value="Genomic_DNA"/>
</dbReference>
<name>A0A8F9TYL6_9BACT</name>
<dbReference type="GO" id="GO:0032259">
    <property type="term" value="P:methylation"/>
    <property type="evidence" value="ECO:0007669"/>
    <property type="project" value="UniProtKB-KW"/>
</dbReference>
<dbReference type="InterPro" id="IPR014048">
    <property type="entry name" value="MethylDNA_cys_MeTrfase_DNA-bd"/>
</dbReference>
<accession>A0A8F9TYL6</accession>
<dbReference type="PANTHER" id="PTHR10815">
    <property type="entry name" value="METHYLATED-DNA--PROTEIN-CYSTEINE METHYLTRANSFERASE"/>
    <property type="match status" value="1"/>
</dbReference>
<feature type="domain" description="Methylated-DNA-[protein]-cysteine S-methyltransferase DNA binding" evidence="7">
    <location>
        <begin position="79"/>
        <end position="162"/>
    </location>
</feature>
<dbReference type="Proteomes" id="UP000825051">
    <property type="component" value="Chromosome"/>
</dbReference>
<evidence type="ECO:0000259" key="7">
    <source>
        <dbReference type="Pfam" id="PF01035"/>
    </source>
</evidence>
<dbReference type="RefSeq" id="WP_220165865.1">
    <property type="nucleotide sequence ID" value="NZ_CP080507.1"/>
</dbReference>
<evidence type="ECO:0000256" key="6">
    <source>
        <dbReference type="ARBA" id="ARBA00049348"/>
    </source>
</evidence>
<gene>
    <name evidence="8" type="ORF">K0B96_08015</name>
</gene>
<evidence type="ECO:0000313" key="9">
    <source>
        <dbReference type="Proteomes" id="UP000825051"/>
    </source>
</evidence>
<dbReference type="Gene3D" id="1.10.10.10">
    <property type="entry name" value="Winged helix-like DNA-binding domain superfamily/Winged helix DNA-binding domain"/>
    <property type="match status" value="1"/>
</dbReference>
<protein>
    <submittedName>
        <fullName evidence="8">Methylated-DNA--[protein]-cysteine S-methyltransferase</fullName>
    </submittedName>
</protein>
<keyword evidence="3" id="KW-0808">Transferase</keyword>
<dbReference type="InterPro" id="IPR036388">
    <property type="entry name" value="WH-like_DNA-bd_sf"/>
</dbReference>
<dbReference type="SUPFAM" id="SSF46767">
    <property type="entry name" value="Methylated DNA-protein cysteine methyltransferase, C-terminal domain"/>
    <property type="match status" value="1"/>
</dbReference>
<proteinExistence type="predicted"/>
<dbReference type="GO" id="GO:0003908">
    <property type="term" value="F:methylated-DNA-[protein]-cysteine S-methyltransferase activity"/>
    <property type="evidence" value="ECO:0007669"/>
    <property type="project" value="UniProtKB-EC"/>
</dbReference>
<keyword evidence="9" id="KW-1185">Reference proteome</keyword>
<dbReference type="KEGG" id="ole:K0B96_08015"/>
<dbReference type="CDD" id="cd06445">
    <property type="entry name" value="ATase"/>
    <property type="match status" value="1"/>
</dbReference>
<evidence type="ECO:0000256" key="3">
    <source>
        <dbReference type="ARBA" id="ARBA00022679"/>
    </source>
</evidence>
<keyword evidence="4" id="KW-0227">DNA damage</keyword>
<keyword evidence="5" id="KW-0234">DNA repair</keyword>
<dbReference type="AlphaFoldDB" id="A0A8F9TYL6"/>
<evidence type="ECO:0000256" key="1">
    <source>
        <dbReference type="ARBA" id="ARBA00001286"/>
    </source>
</evidence>
<dbReference type="Pfam" id="PF01035">
    <property type="entry name" value="DNA_binding_1"/>
    <property type="match status" value="1"/>
</dbReference>
<evidence type="ECO:0000256" key="5">
    <source>
        <dbReference type="ARBA" id="ARBA00023204"/>
    </source>
</evidence>
<dbReference type="PANTHER" id="PTHR10815:SF5">
    <property type="entry name" value="METHYLATED-DNA--PROTEIN-CYSTEINE METHYLTRANSFERASE"/>
    <property type="match status" value="1"/>
</dbReference>